<dbReference type="PROSITE" id="PS00455">
    <property type="entry name" value="AMP_BINDING"/>
    <property type="match status" value="1"/>
</dbReference>
<evidence type="ECO:0000313" key="3">
    <source>
        <dbReference type="EMBL" id="GJN88500.1"/>
    </source>
</evidence>
<dbReference type="InterPro" id="IPR045851">
    <property type="entry name" value="AMP-bd_C_sf"/>
</dbReference>
<reference evidence="3 4" key="1">
    <citation type="submission" date="2021-12" db="EMBL/GenBank/DDBJ databases">
        <title>High titer production of polyol ester of fatty acids by Rhodotorula paludigena BS15 towards product separation-free biomass refinery.</title>
        <authorList>
            <person name="Mano J."/>
            <person name="Ono H."/>
            <person name="Tanaka T."/>
            <person name="Naito K."/>
            <person name="Sushida H."/>
            <person name="Ike M."/>
            <person name="Tokuyasu K."/>
            <person name="Kitaoka M."/>
        </authorList>
    </citation>
    <scope>NUCLEOTIDE SEQUENCE [LARGE SCALE GENOMIC DNA]</scope>
    <source>
        <strain evidence="3 4">BS15</strain>
    </source>
</reference>
<dbReference type="GO" id="GO:0016405">
    <property type="term" value="F:CoA-ligase activity"/>
    <property type="evidence" value="ECO:0007669"/>
    <property type="project" value="TreeGrafter"/>
</dbReference>
<evidence type="ECO:0000259" key="2">
    <source>
        <dbReference type="Pfam" id="PF13193"/>
    </source>
</evidence>
<evidence type="ECO:0000313" key="4">
    <source>
        <dbReference type="Proteomes" id="UP001342314"/>
    </source>
</evidence>
<comment type="caution">
    <text evidence="3">The sequence shown here is derived from an EMBL/GenBank/DDBJ whole genome shotgun (WGS) entry which is preliminary data.</text>
</comment>
<dbReference type="Gene3D" id="3.40.50.12780">
    <property type="entry name" value="N-terminal domain of ligase-like"/>
    <property type="match status" value="1"/>
</dbReference>
<dbReference type="Pfam" id="PF13193">
    <property type="entry name" value="AMP-binding_C"/>
    <property type="match status" value="1"/>
</dbReference>
<dbReference type="EMBL" id="BQKY01000003">
    <property type="protein sequence ID" value="GJN88500.1"/>
    <property type="molecule type" value="Genomic_DNA"/>
</dbReference>
<dbReference type="AlphaFoldDB" id="A0AAV5GFX4"/>
<dbReference type="InterPro" id="IPR042099">
    <property type="entry name" value="ANL_N_sf"/>
</dbReference>
<gene>
    <name evidence="3" type="ORF">Rhopal_001466-T1</name>
</gene>
<dbReference type="PANTHER" id="PTHR24096:SF422">
    <property type="entry name" value="BCDNA.GH02901"/>
    <property type="match status" value="1"/>
</dbReference>
<dbReference type="Gene3D" id="3.30.300.30">
    <property type="match status" value="1"/>
</dbReference>
<dbReference type="Pfam" id="PF00501">
    <property type="entry name" value="AMP-binding"/>
    <property type="match status" value="1"/>
</dbReference>
<dbReference type="CDD" id="cd05911">
    <property type="entry name" value="Firefly_Luc_like"/>
    <property type="match status" value="1"/>
</dbReference>
<name>A0AAV5GFX4_9BASI</name>
<dbReference type="PANTHER" id="PTHR24096">
    <property type="entry name" value="LONG-CHAIN-FATTY-ACID--COA LIGASE"/>
    <property type="match status" value="1"/>
</dbReference>
<dbReference type="InterPro" id="IPR020845">
    <property type="entry name" value="AMP-binding_CS"/>
</dbReference>
<feature type="domain" description="AMP-binding enzyme C-terminal" evidence="2">
    <location>
        <begin position="458"/>
        <end position="545"/>
    </location>
</feature>
<dbReference type="Proteomes" id="UP001342314">
    <property type="component" value="Unassembled WGS sequence"/>
</dbReference>
<organism evidence="3 4">
    <name type="scientific">Rhodotorula paludigena</name>
    <dbReference type="NCBI Taxonomy" id="86838"/>
    <lineage>
        <taxon>Eukaryota</taxon>
        <taxon>Fungi</taxon>
        <taxon>Dikarya</taxon>
        <taxon>Basidiomycota</taxon>
        <taxon>Pucciniomycotina</taxon>
        <taxon>Microbotryomycetes</taxon>
        <taxon>Sporidiobolales</taxon>
        <taxon>Sporidiobolaceae</taxon>
        <taxon>Rhodotorula</taxon>
    </lineage>
</organism>
<dbReference type="InterPro" id="IPR000873">
    <property type="entry name" value="AMP-dep_synth/lig_dom"/>
</dbReference>
<feature type="domain" description="AMP-dependent synthetase/ligase" evidence="1">
    <location>
        <begin position="51"/>
        <end position="407"/>
    </location>
</feature>
<evidence type="ECO:0008006" key="5">
    <source>
        <dbReference type="Google" id="ProtNLM"/>
    </source>
</evidence>
<evidence type="ECO:0000259" key="1">
    <source>
        <dbReference type="Pfam" id="PF00501"/>
    </source>
</evidence>
<keyword evidence="4" id="KW-1185">Reference proteome</keyword>
<accession>A0AAV5GFX4</accession>
<dbReference type="InterPro" id="IPR025110">
    <property type="entry name" value="AMP-bd_C"/>
</dbReference>
<protein>
    <recommendedName>
        <fullName evidence="5">4-coumarate--CoA ligase</fullName>
    </recommendedName>
</protein>
<dbReference type="SUPFAM" id="SSF56801">
    <property type="entry name" value="Acetyl-CoA synthetase-like"/>
    <property type="match status" value="1"/>
</dbReference>
<sequence>MPFNRDTGIYTSRLRSVALPDKPLSIYDFLFEPRQPYTDDPTAFKRSDPTGRTWLLDAHSSRSLTYEQARERTDELARAFNQRGLTEGTTLVVFAPNDVDYGPSLWAAFRQGAVASCANPAYQPAELAHQLKTVDAHHPVKIVLVHPDSVETAVKACEEVDFSTEMIVLLRPPGKAVDRDLVNTKSLSSGFPTLDDIIAASRDKPLPPKVSIRAEEAKTKLALLSFSSGTTGPPKAVMIPHYAVIANVYHIYGLIVILHGSLFQNVPIVVLPRFDFRAFLQSIQDFRISTLFLVPPQIILLVKQDIVKEYDLSSVKMAMAGAAPLTNDTVTAFRKRFPSISIGQGYGMTESATIISLLDPSVVFPGASAGLLVPNIEAKIVSEGKHMPPGKIGELWSRGPSNALGYLGNEKATKETFDADGFLHTGDEAYLDEEGLLFITDRLKELIKVSGFQVAPAELEGHLLGHEDVQDVCVIGIPDEKRGEAPKAYISLTPAAASRIKSNGPEAEQALLSSVKDFVAQHKIKYKHLAEVEIIEAIPKTPSGKLLRKDLRVRHAQKNKKGGEKL</sequence>
<proteinExistence type="predicted"/>